<dbReference type="PROSITE" id="PS51147">
    <property type="entry name" value="PFTA"/>
    <property type="match status" value="1"/>
</dbReference>
<evidence type="ECO:0000256" key="3">
    <source>
        <dbReference type="ARBA" id="ARBA00022679"/>
    </source>
</evidence>
<evidence type="ECO:0000313" key="6">
    <source>
        <dbReference type="Proteomes" id="UP000663880"/>
    </source>
</evidence>
<evidence type="ECO:0000256" key="1">
    <source>
        <dbReference type="ARBA" id="ARBA00006734"/>
    </source>
</evidence>
<accession>A0A821QK16</accession>
<evidence type="ECO:0000256" key="2">
    <source>
        <dbReference type="ARBA" id="ARBA00022602"/>
    </source>
</evidence>
<dbReference type="SUPFAM" id="SSF48439">
    <property type="entry name" value="Protein prenylyltransferase"/>
    <property type="match status" value="1"/>
</dbReference>
<dbReference type="OrthoDB" id="5358702at2759"/>
<keyword evidence="4" id="KW-0677">Repeat</keyword>
<reference evidence="5" key="1">
    <citation type="submission" date="2021-02" db="EMBL/GenBank/DDBJ databases">
        <authorList>
            <person name="Steward A R."/>
        </authorList>
    </citation>
    <scope>NUCLEOTIDE SEQUENCE</scope>
</reference>
<dbReference type="EMBL" id="CAJOBZ010000009">
    <property type="protein sequence ID" value="CAF4827729.1"/>
    <property type="molecule type" value="Genomic_DNA"/>
</dbReference>
<keyword evidence="6" id="KW-1185">Reference proteome</keyword>
<dbReference type="PANTHER" id="PTHR11129">
    <property type="entry name" value="PROTEIN FARNESYLTRANSFERASE ALPHA SUBUNIT/RAB GERANYLGERANYL TRANSFERASE ALPHA SUBUNIT"/>
    <property type="match status" value="1"/>
</dbReference>
<dbReference type="AlphaFoldDB" id="A0A821QK16"/>
<evidence type="ECO:0008006" key="7">
    <source>
        <dbReference type="Google" id="ProtNLM"/>
    </source>
</evidence>
<sequence>MTDEKQALVEKIIKDVHNVLSKTAELYAFDIVPVETNFRNKSPVMCIENCLGLESWCVKQVYLHSYTELMDKACFQTQKKCRQVLDSETLLRLLNVTLLINPDLSVLWNKRKEMVQELLLDTSSELKFTRLVLSRKPKCNDAFSHRRWILGTYLNNHQINYLESLINTELIVCDLTADKCPNNYHSWSHRLWFINKLKNIIKQNDMHALYIKEYNFSERWMSKHVSDFSCFHYRQFCIKNIYNLSNVSWKTFENSLDINFRKVLVCLLAKNFPKDRTIQASEQDLVSYSEENLMKFLLSYNNSCSCNVDSVSLCRKFELLCYELTLNSELLRFYKHHESMWYHRRFILHEIIEMMYDHFGLFRHNGVLVKKSCKYCKTTDLKQKQAKIIRSHGDCLYKSVLFQVIIKHEKKFIQESEEDKHAVRHEKYLKLIQGLNNLM</sequence>
<evidence type="ECO:0000313" key="5">
    <source>
        <dbReference type="EMBL" id="CAF4827729.1"/>
    </source>
</evidence>
<dbReference type="InterPro" id="IPR002088">
    <property type="entry name" value="Prenyl_trans_a"/>
</dbReference>
<dbReference type="PANTHER" id="PTHR11129:SF3">
    <property type="entry name" value="PROTEIN PRENYLTRANSFERASE ALPHA SUBUNIT REPEAT-CONTAINING PROTEIN 1"/>
    <property type="match status" value="1"/>
</dbReference>
<protein>
    <recommendedName>
        <fullName evidence="7">Protein prenyltransferase alpha subunit repeat-containing protein 1</fullName>
    </recommendedName>
</protein>
<gene>
    <name evidence="5" type="ORF">PMACD_LOCUS5032</name>
</gene>
<dbReference type="GO" id="GO:0008318">
    <property type="term" value="F:protein prenyltransferase activity"/>
    <property type="evidence" value="ECO:0007669"/>
    <property type="project" value="InterPro"/>
</dbReference>
<name>A0A821QK16_9NEOP</name>
<evidence type="ECO:0000256" key="4">
    <source>
        <dbReference type="ARBA" id="ARBA00022737"/>
    </source>
</evidence>
<organism evidence="5 6">
    <name type="scientific">Pieris macdunnoughi</name>
    <dbReference type="NCBI Taxonomy" id="345717"/>
    <lineage>
        <taxon>Eukaryota</taxon>
        <taxon>Metazoa</taxon>
        <taxon>Ecdysozoa</taxon>
        <taxon>Arthropoda</taxon>
        <taxon>Hexapoda</taxon>
        <taxon>Insecta</taxon>
        <taxon>Pterygota</taxon>
        <taxon>Neoptera</taxon>
        <taxon>Endopterygota</taxon>
        <taxon>Lepidoptera</taxon>
        <taxon>Glossata</taxon>
        <taxon>Ditrysia</taxon>
        <taxon>Papilionoidea</taxon>
        <taxon>Pieridae</taxon>
        <taxon>Pierinae</taxon>
        <taxon>Pieris</taxon>
    </lineage>
</organism>
<comment type="caution">
    <text evidence="5">The sequence shown here is derived from an EMBL/GenBank/DDBJ whole genome shotgun (WGS) entry which is preliminary data.</text>
</comment>
<comment type="similarity">
    <text evidence="1">Belongs to the protein prenyltransferase subunit alpha family.</text>
</comment>
<keyword evidence="3" id="KW-0808">Transferase</keyword>
<dbReference type="Proteomes" id="UP000663880">
    <property type="component" value="Unassembled WGS sequence"/>
</dbReference>
<dbReference type="Gene3D" id="1.25.40.120">
    <property type="entry name" value="Protein prenylyltransferase"/>
    <property type="match status" value="1"/>
</dbReference>
<keyword evidence="2" id="KW-0637">Prenyltransferase</keyword>
<dbReference type="Pfam" id="PF01239">
    <property type="entry name" value="PPTA"/>
    <property type="match status" value="4"/>
</dbReference>
<proteinExistence type="inferred from homology"/>
<dbReference type="GO" id="GO:0005737">
    <property type="term" value="C:cytoplasm"/>
    <property type="evidence" value="ECO:0007669"/>
    <property type="project" value="TreeGrafter"/>
</dbReference>